<dbReference type="RefSeq" id="WP_202920307.1">
    <property type="nucleotide sequence ID" value="NZ_CP036273.1"/>
</dbReference>
<dbReference type="EC" id="3.4.21.107" evidence="4"/>
<dbReference type="SUPFAM" id="SSF50156">
    <property type="entry name" value="PDZ domain-like"/>
    <property type="match status" value="1"/>
</dbReference>
<dbReference type="Pfam" id="PF17820">
    <property type="entry name" value="PDZ_6"/>
    <property type="match status" value="1"/>
</dbReference>
<sequence precursor="true">MKRITALFAAALVGITPAVRAQPLVQVAETVNGKLVKIFGAGGFTRLNNFGTGVLVSPDGHILTVANSLIDTPNLVVHLYDGRRLKAEVMVIEPELDAALLRVVVEGKKAGEPTGLDLAFYDIAAEAKRPIAAPGDTAVGFTNQFEIALRDEPLTAQKGVIGAYTKLSGKLGSFDFPYKGDVYVTDAITNNPGSAGGALVNRKGELLGVIGRELKNNVTNTWMNYAVPVGAKVDVTVKEKDKDATVTVSLPEFVAKGMKGEYRPTKRERPTAGEGGWAGIVFVPNVLARTPAYVEAVLPGSPAEKAKLQPDDLVSFVDGEPVASIAAFDDYLRTKTRPGSTIRLEVRRGGTLQPVELTLTAPPARAAVAAPPKK</sequence>
<dbReference type="KEGG" id="uli:ETAA1_42970"/>
<dbReference type="AlphaFoldDB" id="A0A517XXR6"/>
<dbReference type="GO" id="GO:0008233">
    <property type="term" value="F:peptidase activity"/>
    <property type="evidence" value="ECO:0007669"/>
    <property type="project" value="UniProtKB-KW"/>
</dbReference>
<feature type="signal peptide" evidence="2">
    <location>
        <begin position="1"/>
        <end position="21"/>
    </location>
</feature>
<keyword evidence="4" id="KW-0378">Hydrolase</keyword>
<feature type="domain" description="PDZ" evidence="3">
    <location>
        <begin position="264"/>
        <end position="350"/>
    </location>
</feature>
<dbReference type="GO" id="GO:0006508">
    <property type="term" value="P:proteolysis"/>
    <property type="evidence" value="ECO:0007669"/>
    <property type="project" value="UniProtKB-KW"/>
</dbReference>
<dbReference type="InterPro" id="IPR001478">
    <property type="entry name" value="PDZ"/>
</dbReference>
<accession>A0A517XXR6</accession>
<dbReference type="Gene3D" id="2.40.10.10">
    <property type="entry name" value="Trypsin-like serine proteases"/>
    <property type="match status" value="2"/>
</dbReference>
<comment type="similarity">
    <text evidence="1">Belongs to the peptidase S1C family.</text>
</comment>
<dbReference type="EMBL" id="CP036273">
    <property type="protein sequence ID" value="QDU22319.1"/>
    <property type="molecule type" value="Genomic_DNA"/>
</dbReference>
<proteinExistence type="inferred from homology"/>
<reference evidence="4 5" key="1">
    <citation type="submission" date="2019-02" db="EMBL/GenBank/DDBJ databases">
        <title>Deep-cultivation of Planctomycetes and their phenomic and genomic characterization uncovers novel biology.</title>
        <authorList>
            <person name="Wiegand S."/>
            <person name="Jogler M."/>
            <person name="Boedeker C."/>
            <person name="Pinto D."/>
            <person name="Vollmers J."/>
            <person name="Rivas-Marin E."/>
            <person name="Kohn T."/>
            <person name="Peeters S.H."/>
            <person name="Heuer A."/>
            <person name="Rast P."/>
            <person name="Oberbeckmann S."/>
            <person name="Bunk B."/>
            <person name="Jeske O."/>
            <person name="Meyerdierks A."/>
            <person name="Storesund J.E."/>
            <person name="Kallscheuer N."/>
            <person name="Luecker S."/>
            <person name="Lage O.M."/>
            <person name="Pohl T."/>
            <person name="Merkel B.J."/>
            <person name="Hornburger P."/>
            <person name="Mueller R.-W."/>
            <person name="Bruemmer F."/>
            <person name="Labrenz M."/>
            <person name="Spormann A.M."/>
            <person name="Op den Camp H."/>
            <person name="Overmann J."/>
            <person name="Amann R."/>
            <person name="Jetten M.S.M."/>
            <person name="Mascher T."/>
            <person name="Medema M.H."/>
            <person name="Devos D.P."/>
            <person name="Kaster A.-K."/>
            <person name="Ovreas L."/>
            <person name="Rohde M."/>
            <person name="Galperin M.Y."/>
            <person name="Jogler C."/>
        </authorList>
    </citation>
    <scope>NUCLEOTIDE SEQUENCE [LARGE SCALE GENOMIC DNA]</scope>
    <source>
        <strain evidence="4 5">ETA_A1</strain>
    </source>
</reference>
<evidence type="ECO:0000256" key="2">
    <source>
        <dbReference type="SAM" id="SignalP"/>
    </source>
</evidence>
<keyword evidence="5" id="KW-1185">Reference proteome</keyword>
<evidence type="ECO:0000313" key="4">
    <source>
        <dbReference type="EMBL" id="QDU22319.1"/>
    </source>
</evidence>
<protein>
    <submittedName>
        <fullName evidence="4">Periplasmic pH-dependent serine endoprotease DegQ</fullName>
        <ecNumber evidence="4">3.4.21.107</ecNumber>
    </submittedName>
</protein>
<dbReference type="SUPFAM" id="SSF50494">
    <property type="entry name" value="Trypsin-like serine proteases"/>
    <property type="match status" value="1"/>
</dbReference>
<dbReference type="InterPro" id="IPR009003">
    <property type="entry name" value="Peptidase_S1_PA"/>
</dbReference>
<evidence type="ECO:0000256" key="1">
    <source>
        <dbReference type="ARBA" id="ARBA00010541"/>
    </source>
</evidence>
<dbReference type="Pfam" id="PF13365">
    <property type="entry name" value="Trypsin_2"/>
    <property type="match status" value="1"/>
</dbReference>
<dbReference type="Proteomes" id="UP000319576">
    <property type="component" value="Chromosome"/>
</dbReference>
<name>A0A517XXR6_9BACT</name>
<dbReference type="PROSITE" id="PS50106">
    <property type="entry name" value="PDZ"/>
    <property type="match status" value="1"/>
</dbReference>
<organism evidence="4 5">
    <name type="scientific">Urbifossiella limnaea</name>
    <dbReference type="NCBI Taxonomy" id="2528023"/>
    <lineage>
        <taxon>Bacteria</taxon>
        <taxon>Pseudomonadati</taxon>
        <taxon>Planctomycetota</taxon>
        <taxon>Planctomycetia</taxon>
        <taxon>Gemmatales</taxon>
        <taxon>Gemmataceae</taxon>
        <taxon>Urbifossiella</taxon>
    </lineage>
</organism>
<gene>
    <name evidence="4" type="primary">degQ</name>
    <name evidence="4" type="ORF">ETAA1_42970</name>
</gene>
<keyword evidence="2" id="KW-0732">Signal</keyword>
<evidence type="ECO:0000313" key="5">
    <source>
        <dbReference type="Proteomes" id="UP000319576"/>
    </source>
</evidence>
<dbReference type="InterPro" id="IPR041489">
    <property type="entry name" value="PDZ_6"/>
</dbReference>
<dbReference type="InterPro" id="IPR043504">
    <property type="entry name" value="Peptidase_S1_PA_chymotrypsin"/>
</dbReference>
<evidence type="ECO:0000259" key="3">
    <source>
        <dbReference type="PROSITE" id="PS50106"/>
    </source>
</evidence>
<dbReference type="Gene3D" id="2.30.42.10">
    <property type="match status" value="1"/>
</dbReference>
<feature type="chain" id="PRO_5022215819" evidence="2">
    <location>
        <begin position="22"/>
        <end position="374"/>
    </location>
</feature>
<keyword evidence="4" id="KW-0645">Protease</keyword>
<dbReference type="PANTHER" id="PTHR22939">
    <property type="entry name" value="SERINE PROTEASE FAMILY S1C HTRA-RELATED"/>
    <property type="match status" value="1"/>
</dbReference>
<dbReference type="SMART" id="SM00228">
    <property type="entry name" value="PDZ"/>
    <property type="match status" value="1"/>
</dbReference>
<dbReference type="InterPro" id="IPR036034">
    <property type="entry name" value="PDZ_sf"/>
</dbReference>
<dbReference type="PANTHER" id="PTHR22939:SF129">
    <property type="entry name" value="SERINE PROTEASE HTRA2, MITOCHONDRIAL"/>
    <property type="match status" value="1"/>
</dbReference>